<protein>
    <recommendedName>
        <fullName evidence="9">Selenoprotein O</fullName>
    </recommendedName>
</protein>
<dbReference type="Proteomes" id="UP000054144">
    <property type="component" value="Unassembled WGS sequence"/>
</dbReference>
<dbReference type="GO" id="GO:0005739">
    <property type="term" value="C:mitochondrion"/>
    <property type="evidence" value="ECO:0007669"/>
    <property type="project" value="TreeGrafter"/>
</dbReference>
<dbReference type="InterPro" id="IPR003846">
    <property type="entry name" value="SelO"/>
</dbReference>
<evidence type="ECO:0000256" key="6">
    <source>
        <dbReference type="ARBA" id="ARBA00022741"/>
    </source>
</evidence>
<proteinExistence type="inferred from homology"/>
<dbReference type="PANTHER" id="PTHR32057:SF14">
    <property type="entry name" value="PROTEIN ADENYLYLTRANSFERASE SELO, MITOCHONDRIAL"/>
    <property type="match status" value="1"/>
</dbReference>
<dbReference type="OrthoDB" id="10254721at2759"/>
<keyword evidence="6" id="KW-0547">Nucleotide-binding</keyword>
<evidence type="ECO:0000256" key="8">
    <source>
        <dbReference type="ARBA" id="ARBA00022842"/>
    </source>
</evidence>
<dbReference type="PANTHER" id="PTHR32057">
    <property type="entry name" value="PROTEIN ADENYLYLTRANSFERASE SELO, MITOCHONDRIAL"/>
    <property type="match status" value="1"/>
</dbReference>
<evidence type="ECO:0000256" key="4">
    <source>
        <dbReference type="ARBA" id="ARBA00022695"/>
    </source>
</evidence>
<evidence type="ECO:0000313" key="11">
    <source>
        <dbReference type="Proteomes" id="UP000054144"/>
    </source>
</evidence>
<sequence length="689" mass="76977">MSLGLRRMASQKLFHISALPLPPAKHLLINNLTSDPRTPSVAGLRIVQAQEPSLQRRARLLSPEAHYSFVSPFPAQFPYPIEPPKPVEGQTSDDEDGSYIEKWLAEREAIHERVNATTSLHLHYPENRKATLELIGLSETALRDCVPHLDVGDAFSLLESSPTGSHEQDTDMISPRQELLDVLGGHAVLSNDEFAPWSLRYSGHQFGQWAGQLGDGRAISILCTPHPTEPGLSYELQLKGAGRTPFARTADGLAVVRSSIREYLASEAMHALDIPTTRALALVSRPDINVLRERVEKACILTRVAPSFLRVGSFEALNPPMQMMFFGGGQQRADFDALRILGEWVTRHVLKLPIAEDAPWGKALVLEAARRNAKMVAAWQAYGFMHGVINTDNVSIMGLTIDYGPYAFMDVFDPLHTCNHSDEGGRYAYKFQPNMIVYALRSLLNTLAPLIGAESGEAVSAGWVRDANEEQITAWRDEGLRLVQDELEKTLQETAAVEYARLMHKRLGLLKPQDDDEAEPVRPLLTIMEDLGLDFHVTSRVLCAFTPESDVRTFAERSLSTSVTPEPERLNIEQVHTKWAEWLNKYAERINSEASIWNADERHRAMEGANPRFVLRQWVLEEVIAKVEKDSSTGKKALAKVMKMACNPFNRWGAEGHDNCPLTEEEVEERRLCGFGDKLMLGFQCSCSS</sequence>
<name>A0A0D7AFZ7_9AGAR</name>
<organism evidence="10 11">
    <name type="scientific">Fistulina hepatica ATCC 64428</name>
    <dbReference type="NCBI Taxonomy" id="1128425"/>
    <lineage>
        <taxon>Eukaryota</taxon>
        <taxon>Fungi</taxon>
        <taxon>Dikarya</taxon>
        <taxon>Basidiomycota</taxon>
        <taxon>Agaricomycotina</taxon>
        <taxon>Agaricomycetes</taxon>
        <taxon>Agaricomycetidae</taxon>
        <taxon>Agaricales</taxon>
        <taxon>Fistulinaceae</taxon>
        <taxon>Fistulina</taxon>
    </lineage>
</organism>
<reference evidence="10 11" key="1">
    <citation type="journal article" date="2015" name="Fungal Genet. Biol.">
        <title>Evolution of novel wood decay mechanisms in Agaricales revealed by the genome sequences of Fistulina hepatica and Cylindrobasidium torrendii.</title>
        <authorList>
            <person name="Floudas D."/>
            <person name="Held B.W."/>
            <person name="Riley R."/>
            <person name="Nagy L.G."/>
            <person name="Koehler G."/>
            <person name="Ransdell A.S."/>
            <person name="Younus H."/>
            <person name="Chow J."/>
            <person name="Chiniquy J."/>
            <person name="Lipzen A."/>
            <person name="Tritt A."/>
            <person name="Sun H."/>
            <person name="Haridas S."/>
            <person name="LaButti K."/>
            <person name="Ohm R.A."/>
            <person name="Kues U."/>
            <person name="Blanchette R.A."/>
            <person name="Grigoriev I.V."/>
            <person name="Minto R.E."/>
            <person name="Hibbett D.S."/>
        </authorList>
    </citation>
    <scope>NUCLEOTIDE SEQUENCE [LARGE SCALE GENOMIC DNA]</scope>
    <source>
        <strain evidence="10 11">ATCC 64428</strain>
    </source>
</reference>
<keyword evidence="7" id="KW-0067">ATP-binding</keyword>
<evidence type="ECO:0000256" key="3">
    <source>
        <dbReference type="ARBA" id="ARBA00022679"/>
    </source>
</evidence>
<comment type="similarity">
    <text evidence="2">Belongs to the SELO family.</text>
</comment>
<dbReference type="AlphaFoldDB" id="A0A0D7AFZ7"/>
<dbReference type="GO" id="GO:0046872">
    <property type="term" value="F:metal ion binding"/>
    <property type="evidence" value="ECO:0007669"/>
    <property type="project" value="UniProtKB-KW"/>
</dbReference>
<evidence type="ECO:0000256" key="2">
    <source>
        <dbReference type="ARBA" id="ARBA00009747"/>
    </source>
</evidence>
<dbReference type="EMBL" id="KN881721">
    <property type="protein sequence ID" value="KIY49748.1"/>
    <property type="molecule type" value="Genomic_DNA"/>
</dbReference>
<dbReference type="GO" id="GO:0070733">
    <property type="term" value="F:AMPylase activity"/>
    <property type="evidence" value="ECO:0007669"/>
    <property type="project" value="TreeGrafter"/>
</dbReference>
<dbReference type="GO" id="GO:0005524">
    <property type="term" value="F:ATP binding"/>
    <property type="evidence" value="ECO:0007669"/>
    <property type="project" value="UniProtKB-KW"/>
</dbReference>
<keyword evidence="5" id="KW-0479">Metal-binding</keyword>
<evidence type="ECO:0000256" key="7">
    <source>
        <dbReference type="ARBA" id="ARBA00022840"/>
    </source>
</evidence>
<evidence type="ECO:0000256" key="1">
    <source>
        <dbReference type="ARBA" id="ARBA00001946"/>
    </source>
</evidence>
<comment type="cofactor">
    <cofactor evidence="1">
        <name>Mg(2+)</name>
        <dbReference type="ChEBI" id="CHEBI:18420"/>
    </cofactor>
</comment>
<evidence type="ECO:0000256" key="5">
    <source>
        <dbReference type="ARBA" id="ARBA00022723"/>
    </source>
</evidence>
<evidence type="ECO:0000256" key="9">
    <source>
        <dbReference type="ARBA" id="ARBA00031547"/>
    </source>
</evidence>
<keyword evidence="3" id="KW-0808">Transferase</keyword>
<evidence type="ECO:0000313" key="10">
    <source>
        <dbReference type="EMBL" id="KIY49748.1"/>
    </source>
</evidence>
<keyword evidence="4" id="KW-0548">Nucleotidyltransferase</keyword>
<keyword evidence="11" id="KW-1185">Reference proteome</keyword>
<keyword evidence="8" id="KW-0460">Magnesium</keyword>
<dbReference type="Pfam" id="PF02696">
    <property type="entry name" value="SelO"/>
    <property type="match status" value="1"/>
</dbReference>
<accession>A0A0D7AFZ7</accession>
<gene>
    <name evidence="10" type="ORF">FISHEDRAFT_72382</name>
</gene>